<dbReference type="InterPro" id="IPR042566">
    <property type="entry name" value="L1_C"/>
</dbReference>
<proteinExistence type="predicted"/>
<comment type="caution">
    <text evidence="1">The sequence shown here is derived from an EMBL/GenBank/DDBJ whole genome shotgun (WGS) entry which is preliminary data.</text>
</comment>
<dbReference type="EMBL" id="JANPWB010000007">
    <property type="protein sequence ID" value="KAJ1174308.1"/>
    <property type="molecule type" value="Genomic_DNA"/>
</dbReference>
<evidence type="ECO:0000313" key="2">
    <source>
        <dbReference type="Proteomes" id="UP001066276"/>
    </source>
</evidence>
<dbReference type="Gene3D" id="3.30.250.20">
    <property type="entry name" value="L1 transposable element, C-terminal domain"/>
    <property type="match status" value="1"/>
</dbReference>
<dbReference type="Proteomes" id="UP001066276">
    <property type="component" value="Chromosome 4_1"/>
</dbReference>
<sequence>VKRTLQGNIISHYPDFTIAVQEARKKCTPIKPKLRQANISYAMLYTTCLLISHRSRDHVFTSLQQAGDIF</sequence>
<name>A0AAV7TEM9_PLEWA</name>
<evidence type="ECO:0000313" key="1">
    <source>
        <dbReference type="EMBL" id="KAJ1174308.1"/>
    </source>
</evidence>
<protein>
    <submittedName>
        <fullName evidence="1">Uncharacterized protein</fullName>
    </submittedName>
</protein>
<keyword evidence="2" id="KW-1185">Reference proteome</keyword>
<reference evidence="1" key="1">
    <citation type="journal article" date="2022" name="bioRxiv">
        <title>Sequencing and chromosome-scale assembly of the giantPleurodeles waltlgenome.</title>
        <authorList>
            <person name="Brown T."/>
            <person name="Elewa A."/>
            <person name="Iarovenko S."/>
            <person name="Subramanian E."/>
            <person name="Araus A.J."/>
            <person name="Petzold A."/>
            <person name="Susuki M."/>
            <person name="Suzuki K.-i.T."/>
            <person name="Hayashi T."/>
            <person name="Toyoda A."/>
            <person name="Oliveira C."/>
            <person name="Osipova E."/>
            <person name="Leigh N.D."/>
            <person name="Simon A."/>
            <person name="Yun M.H."/>
        </authorList>
    </citation>
    <scope>NUCLEOTIDE SEQUENCE</scope>
    <source>
        <strain evidence="1">20211129_DDA</strain>
        <tissue evidence="1">Liver</tissue>
    </source>
</reference>
<dbReference type="AlphaFoldDB" id="A0AAV7TEM9"/>
<accession>A0AAV7TEM9</accession>
<organism evidence="1 2">
    <name type="scientific">Pleurodeles waltl</name>
    <name type="common">Iberian ribbed newt</name>
    <dbReference type="NCBI Taxonomy" id="8319"/>
    <lineage>
        <taxon>Eukaryota</taxon>
        <taxon>Metazoa</taxon>
        <taxon>Chordata</taxon>
        <taxon>Craniata</taxon>
        <taxon>Vertebrata</taxon>
        <taxon>Euteleostomi</taxon>
        <taxon>Amphibia</taxon>
        <taxon>Batrachia</taxon>
        <taxon>Caudata</taxon>
        <taxon>Salamandroidea</taxon>
        <taxon>Salamandridae</taxon>
        <taxon>Pleurodelinae</taxon>
        <taxon>Pleurodeles</taxon>
    </lineage>
</organism>
<feature type="non-terminal residue" evidence="1">
    <location>
        <position position="1"/>
    </location>
</feature>
<gene>
    <name evidence="1" type="ORF">NDU88_006130</name>
</gene>